<protein>
    <recommendedName>
        <fullName evidence="9">Tetrahaem cytochrome domain-containing protein</fullName>
    </recommendedName>
</protein>
<keyword evidence="11" id="KW-1185">Reference proteome</keyword>
<evidence type="ECO:0000256" key="6">
    <source>
        <dbReference type="ARBA" id="ARBA00022982"/>
    </source>
</evidence>
<evidence type="ECO:0000259" key="9">
    <source>
        <dbReference type="Pfam" id="PF14537"/>
    </source>
</evidence>
<sequence length="235" mass="24685">MMLKPHFLAIAAACLLLGAPLAGPARAAPPGDACTACHPDLSKTLPQKHKAVRGNGMASCTPCHATGQSGEAETNGFSTRLHLTHVPPAVKGDCAACHRIVPGKSFGLIGQPFSWGAPKPADLKLLKEEFASWANSDFTDHLHAKASVDCAGCHGKGLPTSDSTVENDRCLACHGPIEKLAGKTRNVEFPKRNPHSSHLGDDIACTTCHHAHAASVVYCADCHRLWKMSIPGAAK</sequence>
<evidence type="ECO:0000256" key="5">
    <source>
        <dbReference type="ARBA" id="ARBA00022723"/>
    </source>
</evidence>
<dbReference type="Gene3D" id="1.10.1130.10">
    <property type="entry name" value="Flavocytochrome C3, Chain A"/>
    <property type="match status" value="2"/>
</dbReference>
<comment type="caution">
    <text evidence="10">The sequence shown here is derived from an EMBL/GenBank/DDBJ whole genome shotgun (WGS) entry which is preliminary data.</text>
</comment>
<dbReference type="EMBL" id="PIUM01000007">
    <property type="protein sequence ID" value="PKU24921.1"/>
    <property type="molecule type" value="Genomic_DNA"/>
</dbReference>
<dbReference type="RefSeq" id="WP_101250181.1">
    <property type="nucleotide sequence ID" value="NZ_PIUM01000007.1"/>
</dbReference>
<dbReference type="GO" id="GO:0030313">
    <property type="term" value="C:cell envelope"/>
    <property type="evidence" value="ECO:0007669"/>
    <property type="project" value="UniProtKB-SubCell"/>
</dbReference>
<evidence type="ECO:0000256" key="8">
    <source>
        <dbReference type="SAM" id="SignalP"/>
    </source>
</evidence>
<proteinExistence type="predicted"/>
<dbReference type="InterPro" id="IPR036280">
    <property type="entry name" value="Multihaem_cyt_sf"/>
</dbReference>
<dbReference type="InterPro" id="IPR012286">
    <property type="entry name" value="Tetrahaem_cytochrome"/>
</dbReference>
<evidence type="ECO:0000256" key="1">
    <source>
        <dbReference type="ARBA" id="ARBA00001926"/>
    </source>
</evidence>
<dbReference type="Proteomes" id="UP000233293">
    <property type="component" value="Unassembled WGS sequence"/>
</dbReference>
<name>A0A2N3PX12_9PROT</name>
<evidence type="ECO:0000313" key="10">
    <source>
        <dbReference type="EMBL" id="PKU24921.1"/>
    </source>
</evidence>
<gene>
    <name evidence="10" type="ORF">CWS72_08560</name>
</gene>
<keyword evidence="3" id="KW-0813">Transport</keyword>
<keyword evidence="7" id="KW-0408">Iron</keyword>
<dbReference type="OrthoDB" id="7387371at2"/>
<keyword evidence="5" id="KW-0479">Metal-binding</keyword>
<dbReference type="AlphaFoldDB" id="A0A2N3PX12"/>
<organism evidence="10 11">
    <name type="scientific">Telmatospirillum siberiense</name>
    <dbReference type="NCBI Taxonomy" id="382514"/>
    <lineage>
        <taxon>Bacteria</taxon>
        <taxon>Pseudomonadati</taxon>
        <taxon>Pseudomonadota</taxon>
        <taxon>Alphaproteobacteria</taxon>
        <taxon>Rhodospirillales</taxon>
        <taxon>Rhodospirillaceae</taxon>
        <taxon>Telmatospirillum</taxon>
    </lineage>
</organism>
<evidence type="ECO:0000256" key="2">
    <source>
        <dbReference type="ARBA" id="ARBA00004196"/>
    </source>
</evidence>
<accession>A0A2N3PX12</accession>
<feature type="chain" id="PRO_5014613142" description="Tetrahaem cytochrome domain-containing protein" evidence="8">
    <location>
        <begin position="28"/>
        <end position="235"/>
    </location>
</feature>
<feature type="domain" description="Tetrahaem cytochrome" evidence="9">
    <location>
        <begin position="143"/>
        <end position="223"/>
    </location>
</feature>
<keyword evidence="6" id="KW-0249">Electron transport</keyword>
<dbReference type="GO" id="GO:0046872">
    <property type="term" value="F:metal ion binding"/>
    <property type="evidence" value="ECO:0007669"/>
    <property type="project" value="UniProtKB-KW"/>
</dbReference>
<evidence type="ECO:0000256" key="4">
    <source>
        <dbReference type="ARBA" id="ARBA00022617"/>
    </source>
</evidence>
<comment type="subcellular location">
    <subcellularLocation>
        <location evidence="2">Cell envelope</location>
    </subcellularLocation>
</comment>
<evidence type="ECO:0000313" key="11">
    <source>
        <dbReference type="Proteomes" id="UP000233293"/>
    </source>
</evidence>
<feature type="signal peptide" evidence="8">
    <location>
        <begin position="1"/>
        <end position="27"/>
    </location>
</feature>
<dbReference type="Pfam" id="PF14537">
    <property type="entry name" value="Cytochrom_c3_2"/>
    <property type="match status" value="1"/>
</dbReference>
<dbReference type="SUPFAM" id="SSF48695">
    <property type="entry name" value="Multiheme cytochromes"/>
    <property type="match status" value="1"/>
</dbReference>
<keyword evidence="4" id="KW-0349">Heme</keyword>
<comment type="cofactor">
    <cofactor evidence="1">
        <name>heme c</name>
        <dbReference type="ChEBI" id="CHEBI:61717"/>
    </cofactor>
</comment>
<evidence type="ECO:0000256" key="3">
    <source>
        <dbReference type="ARBA" id="ARBA00022448"/>
    </source>
</evidence>
<reference evidence="11" key="1">
    <citation type="submission" date="2017-12" db="EMBL/GenBank/DDBJ databases">
        <title>Draft genome sequence of Telmatospirillum siberiense 26-4b1T, an acidotolerant peatland alphaproteobacterium potentially involved in sulfur cycling.</title>
        <authorList>
            <person name="Hausmann B."/>
            <person name="Pjevac P."/>
            <person name="Schreck K."/>
            <person name="Herbold C.W."/>
            <person name="Daims H."/>
            <person name="Wagner M."/>
            <person name="Pester M."/>
            <person name="Loy A."/>
        </authorList>
    </citation>
    <scope>NUCLEOTIDE SEQUENCE [LARGE SCALE GENOMIC DNA]</scope>
    <source>
        <strain evidence="11">26-4b1</strain>
    </source>
</reference>
<keyword evidence="8" id="KW-0732">Signal</keyword>
<evidence type="ECO:0000256" key="7">
    <source>
        <dbReference type="ARBA" id="ARBA00023004"/>
    </source>
</evidence>